<dbReference type="InterPro" id="IPR041380">
    <property type="entry name" value="Acetyltransf_17"/>
</dbReference>
<evidence type="ECO:0000259" key="6">
    <source>
        <dbReference type="PROSITE" id="PS51186"/>
    </source>
</evidence>
<feature type="domain" description="N-acetyltransferase" evidence="6">
    <location>
        <begin position="9"/>
        <end position="158"/>
    </location>
</feature>
<dbReference type="InterPro" id="IPR022902">
    <property type="entry name" value="NAcTrfase_Eis"/>
</dbReference>
<dbReference type="AlphaFoldDB" id="A0A652YHQ8"/>
<dbReference type="PROSITE" id="PS51186">
    <property type="entry name" value="GNAT"/>
    <property type="match status" value="1"/>
</dbReference>
<protein>
    <submittedName>
        <fullName evidence="7">Putative acetyltransferase</fullName>
    </submittedName>
</protein>
<accession>A0A652YHQ8</accession>
<comment type="subunit">
    <text evidence="5">Homohexamer; trimer of dimers.</text>
</comment>
<dbReference type="EMBL" id="VNIQ01000012">
    <property type="protein sequence ID" value="TYQ00775.1"/>
    <property type="molecule type" value="Genomic_DNA"/>
</dbReference>
<dbReference type="Pfam" id="PF13530">
    <property type="entry name" value="SCP2_2"/>
    <property type="match status" value="1"/>
</dbReference>
<feature type="binding site" evidence="5">
    <location>
        <begin position="87"/>
        <end position="89"/>
    </location>
    <ligand>
        <name>acetyl-CoA</name>
        <dbReference type="ChEBI" id="CHEBI:57288"/>
    </ligand>
</feature>
<dbReference type="SUPFAM" id="SSF55718">
    <property type="entry name" value="SCP-like"/>
    <property type="match status" value="1"/>
</dbReference>
<dbReference type="CDD" id="cd04301">
    <property type="entry name" value="NAT_SF"/>
    <property type="match status" value="1"/>
</dbReference>
<dbReference type="SUPFAM" id="SSF55729">
    <property type="entry name" value="Acyl-CoA N-acyltransferases (Nat)"/>
    <property type="match status" value="1"/>
</dbReference>
<dbReference type="NCBIfam" id="NF002367">
    <property type="entry name" value="PRK01346.1-4"/>
    <property type="match status" value="1"/>
</dbReference>
<comment type="caution">
    <text evidence="7">The sequence shown here is derived from an EMBL/GenBank/DDBJ whole genome shotgun (WGS) entry which is preliminary data.</text>
</comment>
<dbReference type="Pfam" id="PF17668">
    <property type="entry name" value="Acetyltransf_17"/>
    <property type="match status" value="1"/>
</dbReference>
<evidence type="ECO:0000256" key="3">
    <source>
        <dbReference type="ARBA" id="ARBA00022679"/>
    </source>
</evidence>
<dbReference type="NCBIfam" id="NF002368">
    <property type="entry name" value="PRK01346.1-5"/>
    <property type="match status" value="1"/>
</dbReference>
<dbReference type="InterPro" id="IPR036527">
    <property type="entry name" value="SCP2_sterol-bd_dom_sf"/>
</dbReference>
<evidence type="ECO:0000313" key="7">
    <source>
        <dbReference type="EMBL" id="TYQ00775.1"/>
    </source>
</evidence>
<evidence type="ECO:0000256" key="1">
    <source>
        <dbReference type="ARBA" id="ARBA00009213"/>
    </source>
</evidence>
<dbReference type="InterPro" id="IPR025559">
    <property type="entry name" value="Eis_dom"/>
</dbReference>
<comment type="caution">
    <text evidence="5">Lacks conserved residue(s) required for the propagation of feature annotation.</text>
</comment>
<dbReference type="PANTHER" id="PTHR37817">
    <property type="entry name" value="N-ACETYLTRANSFERASE EIS"/>
    <property type="match status" value="1"/>
</dbReference>
<dbReference type="InterPro" id="IPR051554">
    <property type="entry name" value="Acetyltransferase_Eis"/>
</dbReference>
<comment type="similarity">
    <text evidence="1 5">Belongs to the acetyltransferase Eis family.</text>
</comment>
<dbReference type="Gene3D" id="3.30.1050.10">
    <property type="entry name" value="SCP2 sterol-binding domain"/>
    <property type="match status" value="1"/>
</dbReference>
<dbReference type="PANTHER" id="PTHR37817:SF1">
    <property type="entry name" value="N-ACETYLTRANSFERASE EIS"/>
    <property type="match status" value="1"/>
</dbReference>
<dbReference type="Pfam" id="PF13527">
    <property type="entry name" value="Acetyltransf_9"/>
    <property type="match status" value="1"/>
</dbReference>
<reference evidence="7" key="1">
    <citation type="submission" date="2019-07" db="EMBL/GenBank/DDBJ databases">
        <title>Genomic Encyclopedia of Type Strains, Phase IV (KMG-IV): sequencing the most valuable type-strain genomes for metagenomic binning, comparative biology and taxonomic classification.</title>
        <authorList>
            <person name="Goeker M."/>
        </authorList>
    </citation>
    <scope>NUCLEOTIDE SEQUENCE</scope>
    <source>
        <strain evidence="7">DSM 44596</strain>
    </source>
</reference>
<dbReference type="InterPro" id="IPR016181">
    <property type="entry name" value="Acyl_CoA_acyltransferase"/>
</dbReference>
<proteinExistence type="inferred from homology"/>
<keyword evidence="4 5" id="KW-0012">Acyltransferase</keyword>
<feature type="active site" description="Proton donor" evidence="5">
    <location>
        <position position="128"/>
    </location>
</feature>
<sequence>MSVSTDNQITIRTATEADWPAIQLLDSTGFGFHPSSADKTLTRTLYRPEDIVVATEGDQVVGLAIEFDMEITVPGGNQLPTRGITWVSVAPTHRRRGILRSMFVRLHHHIASTGAPLVALTASDARIYNRFGYGPATVSESITIDRRFADFRPQAPTGSGVRITDAQTAATLLPAIYDRWRLVTPGAQRRPQAHWDFTFADPSDHRAGASGLFFLTHPDGYVSYRHRSDGSDSVVDIAEFVAINDDAYAALWRTMCGLDLVTRIEAEQHPEDPLRLMLTDYRSVRTTRRSDRLWLRIMDVPAALEAREYVADLDTVIKIEDPFLDSGGTFALSIRGGKATCRPTDADAQITMPSDILSSIYLGSHQARIFAAAGRVQASTPQEIRDFDFAFGTTRPAVMGYGF</sequence>
<evidence type="ECO:0000256" key="4">
    <source>
        <dbReference type="ARBA" id="ARBA00023315"/>
    </source>
</evidence>
<dbReference type="InterPro" id="IPR000182">
    <property type="entry name" value="GNAT_dom"/>
</dbReference>
<organism evidence="7">
    <name type="scientific">Nocardia globerula</name>
    <dbReference type="NCBI Taxonomy" id="1818"/>
    <lineage>
        <taxon>Bacteria</taxon>
        <taxon>Bacillati</taxon>
        <taxon>Actinomycetota</taxon>
        <taxon>Actinomycetes</taxon>
        <taxon>Mycobacteriales</taxon>
        <taxon>Nocardiaceae</taxon>
        <taxon>Nocardia</taxon>
    </lineage>
</organism>
<feature type="active site" description="Proton acceptor; via carboxylate" evidence="5">
    <location>
        <position position="403"/>
    </location>
</feature>
<keyword evidence="3 5" id="KW-0808">Transferase</keyword>
<dbReference type="GO" id="GO:0034069">
    <property type="term" value="F:aminoglycoside N-acetyltransferase activity"/>
    <property type="evidence" value="ECO:0007669"/>
    <property type="project" value="TreeGrafter"/>
</dbReference>
<evidence type="ECO:0000256" key="5">
    <source>
        <dbReference type="HAMAP-Rule" id="MF_01812"/>
    </source>
</evidence>
<feature type="binding site" evidence="5">
    <location>
        <begin position="95"/>
        <end position="100"/>
    </location>
    <ligand>
        <name>acetyl-CoA</name>
        <dbReference type="ChEBI" id="CHEBI:57288"/>
    </ligand>
</feature>
<gene>
    <name evidence="7" type="ORF">FNL38_11270</name>
</gene>
<dbReference type="HAMAP" id="MF_01812">
    <property type="entry name" value="Eis"/>
    <property type="match status" value="1"/>
</dbReference>
<dbReference type="Gene3D" id="3.40.630.30">
    <property type="match status" value="2"/>
</dbReference>
<evidence type="ECO:0000256" key="2">
    <source>
        <dbReference type="ARBA" id="ARBA00022488"/>
    </source>
</evidence>
<keyword evidence="2" id="KW-1036">Host cytoplasmic vesicle</keyword>
<name>A0A652YHQ8_NOCGL</name>
<dbReference type="GO" id="GO:0030649">
    <property type="term" value="P:aminoglycoside antibiotic catabolic process"/>
    <property type="evidence" value="ECO:0007669"/>
    <property type="project" value="TreeGrafter"/>
</dbReference>